<feature type="region of interest" description="Disordered" evidence="1">
    <location>
        <begin position="1"/>
        <end position="20"/>
    </location>
</feature>
<name>A0A366JN82_CYTFI</name>
<sequence>MKKKRRKNNNNRSSTSPTPQIGYLLTDTAFNDLCVVGYTRLIDNPEVRICVDKIADLVSSMSIHLMLNTPNGNVKIDNALSRKIDVNPYNLMTRKNWMYNIVHTMLLEGDGNAVVLPKIRNGLIDNLIPIPPSMFSFTDLNLDFETYQVWIRGQEYNYNEVLHFAIDPDPEKPYLGRGYKVVLKDVVDNLKQAGYTKKGFMSNKYMPSLIVKVDANTAELSSEEGRNAVFNKYLETSEAGQPWIIPADLLEVQQVKPLSLKDLALNEAVELDKKTVAGIFGVPAFFLGVGSYSKDEYNNFINSTILPLAQIIQQVLTKGLILAPDMYFKLNSRSLYAYDLKELADVGAIMVDRMSLRRNEWRNWMGLSPDDDMEEMLILENYLPADRLGDQKKLIGNVEVDAE</sequence>
<dbReference type="RefSeq" id="WP_113884349.1">
    <property type="nucleotide sequence ID" value="NZ_QNSF01000011.1"/>
</dbReference>
<accession>A0A366JN82</accession>
<evidence type="ECO:0000313" key="2">
    <source>
        <dbReference type="EMBL" id="RBP89390.1"/>
    </source>
</evidence>
<evidence type="ECO:0000313" key="3">
    <source>
        <dbReference type="Proteomes" id="UP000252731"/>
    </source>
</evidence>
<dbReference type="InterPro" id="IPR006427">
    <property type="entry name" value="Portal_HK97"/>
</dbReference>
<dbReference type="Pfam" id="PF04860">
    <property type="entry name" value="Phage_portal"/>
    <property type="match status" value="1"/>
</dbReference>
<dbReference type="NCBIfam" id="TIGR01537">
    <property type="entry name" value="portal_HK97"/>
    <property type="match status" value="1"/>
</dbReference>
<dbReference type="Proteomes" id="UP000252731">
    <property type="component" value="Unassembled WGS sequence"/>
</dbReference>
<reference evidence="2 3" key="1">
    <citation type="submission" date="2018-06" db="EMBL/GenBank/DDBJ databases">
        <title>Freshwater and sediment microbial communities from various areas in North America, analyzing microbe dynamics in response to fracking.</title>
        <authorList>
            <person name="Lamendella R."/>
        </authorList>
    </citation>
    <scope>NUCLEOTIDE SEQUENCE [LARGE SCALE GENOMIC DNA]</scope>
    <source>
        <strain evidence="2 3">14_TX</strain>
    </source>
</reference>
<dbReference type="EMBL" id="QNSF01000011">
    <property type="protein sequence ID" value="RBP89390.1"/>
    <property type="molecule type" value="Genomic_DNA"/>
</dbReference>
<dbReference type="AlphaFoldDB" id="A0A366JN82"/>
<protein>
    <submittedName>
        <fullName evidence="2">HK97 family phage portal protein</fullName>
    </submittedName>
</protein>
<gene>
    <name evidence="2" type="ORF">DFO70_11137</name>
</gene>
<keyword evidence="3" id="KW-1185">Reference proteome</keyword>
<dbReference type="InterPro" id="IPR006944">
    <property type="entry name" value="Phage/GTA_portal"/>
</dbReference>
<evidence type="ECO:0000256" key="1">
    <source>
        <dbReference type="SAM" id="MobiDB-lite"/>
    </source>
</evidence>
<proteinExistence type="predicted"/>
<dbReference type="OrthoDB" id="1803666at2"/>
<comment type="caution">
    <text evidence="2">The sequence shown here is derived from an EMBL/GenBank/DDBJ whole genome shotgun (WGS) entry which is preliminary data.</text>
</comment>
<organism evidence="2 3">
    <name type="scientific">Cytobacillus firmus</name>
    <name type="common">Bacillus firmus</name>
    <dbReference type="NCBI Taxonomy" id="1399"/>
    <lineage>
        <taxon>Bacteria</taxon>
        <taxon>Bacillati</taxon>
        <taxon>Bacillota</taxon>
        <taxon>Bacilli</taxon>
        <taxon>Bacillales</taxon>
        <taxon>Bacillaceae</taxon>
        <taxon>Cytobacillus</taxon>
    </lineage>
</organism>